<evidence type="ECO:0000313" key="4">
    <source>
        <dbReference type="Proteomes" id="UP000026960"/>
    </source>
</evidence>
<organism evidence="3">
    <name type="scientific">Oryza barthii</name>
    <dbReference type="NCBI Taxonomy" id="65489"/>
    <lineage>
        <taxon>Eukaryota</taxon>
        <taxon>Viridiplantae</taxon>
        <taxon>Streptophyta</taxon>
        <taxon>Embryophyta</taxon>
        <taxon>Tracheophyta</taxon>
        <taxon>Spermatophyta</taxon>
        <taxon>Magnoliopsida</taxon>
        <taxon>Liliopsida</taxon>
        <taxon>Poales</taxon>
        <taxon>Poaceae</taxon>
        <taxon>BOP clade</taxon>
        <taxon>Oryzoideae</taxon>
        <taxon>Oryzeae</taxon>
        <taxon>Oryzinae</taxon>
        <taxon>Oryza</taxon>
    </lineage>
</organism>
<feature type="region of interest" description="Disordered" evidence="1">
    <location>
        <begin position="118"/>
        <end position="141"/>
    </location>
</feature>
<keyword evidence="2" id="KW-0472">Membrane</keyword>
<dbReference type="STRING" id="65489.A0A0D3F5W0"/>
<dbReference type="Gramene" id="OBART02G18850.1">
    <property type="protein sequence ID" value="OBART02G18850.1"/>
    <property type="gene ID" value="OBART02G18850"/>
</dbReference>
<evidence type="ECO:0000256" key="1">
    <source>
        <dbReference type="SAM" id="MobiDB-lite"/>
    </source>
</evidence>
<dbReference type="HOGENOM" id="CLU_1838284_0_0_1"/>
<protein>
    <submittedName>
        <fullName evidence="3">Uncharacterized protein</fullName>
    </submittedName>
</protein>
<dbReference type="EnsemblPlants" id="OBART02G18850.1">
    <property type="protein sequence ID" value="OBART02G18850.1"/>
    <property type="gene ID" value="OBART02G18850"/>
</dbReference>
<dbReference type="PANTHER" id="PTHR47035:SF7">
    <property type="entry name" value="OS02G0528000 PROTEIN"/>
    <property type="match status" value="1"/>
</dbReference>
<name>A0A0D3F5W0_9ORYZ</name>
<feature type="compositionally biased region" description="Acidic residues" evidence="1">
    <location>
        <begin position="132"/>
        <end position="141"/>
    </location>
</feature>
<feature type="transmembrane region" description="Helical" evidence="2">
    <location>
        <begin position="20"/>
        <end position="42"/>
    </location>
</feature>
<proteinExistence type="predicted"/>
<dbReference type="PaxDb" id="65489-OBART02G18850.1"/>
<evidence type="ECO:0000256" key="2">
    <source>
        <dbReference type="SAM" id="Phobius"/>
    </source>
</evidence>
<evidence type="ECO:0000313" key="3">
    <source>
        <dbReference type="EnsemblPlants" id="OBART02G18850.1"/>
    </source>
</evidence>
<sequence>MSSPAEKSTSGGGGMSMNTVTTVMAFSVSAFFVLFIFVRLLCARIHLRAGQSAAAAAAAHGDAFPAFSVRTQQPHPLVDRSCYRVCDRFAWRARAQVERGIRGLEPAVVTSFPTAKFGDGGSRPRAAAALEESQENEDDEEGALLVQWLNKKKNIEVVLKMSNGPT</sequence>
<accession>A0A0D3F5W0</accession>
<dbReference type="AlphaFoldDB" id="A0A0D3F5W0"/>
<dbReference type="Proteomes" id="UP000026960">
    <property type="component" value="Chromosome 2"/>
</dbReference>
<dbReference type="PANTHER" id="PTHR47035">
    <property type="entry name" value="OS11G0150450 PROTEIN"/>
    <property type="match status" value="1"/>
</dbReference>
<keyword evidence="2" id="KW-0812">Transmembrane</keyword>
<dbReference type="InterPro" id="IPR053070">
    <property type="entry name" value="RING-type_E3_ubiquitin-ligase"/>
</dbReference>
<keyword evidence="2" id="KW-1133">Transmembrane helix</keyword>
<reference evidence="3" key="1">
    <citation type="journal article" date="2009" name="Rice">
        <title>De Novo Next Generation Sequencing of Plant Genomes.</title>
        <authorList>
            <person name="Rounsley S."/>
            <person name="Marri P.R."/>
            <person name="Yu Y."/>
            <person name="He R."/>
            <person name="Sisneros N."/>
            <person name="Goicoechea J.L."/>
            <person name="Lee S.J."/>
            <person name="Angelova A."/>
            <person name="Kudrna D."/>
            <person name="Luo M."/>
            <person name="Affourtit J."/>
            <person name="Desany B."/>
            <person name="Knight J."/>
            <person name="Niazi F."/>
            <person name="Egholm M."/>
            <person name="Wing R.A."/>
        </authorList>
    </citation>
    <scope>NUCLEOTIDE SEQUENCE [LARGE SCALE GENOMIC DNA]</scope>
    <source>
        <strain evidence="3">cv. IRGC 105608</strain>
    </source>
</reference>
<reference evidence="3" key="2">
    <citation type="submission" date="2015-03" db="UniProtKB">
        <authorList>
            <consortium name="EnsemblPlants"/>
        </authorList>
    </citation>
    <scope>IDENTIFICATION</scope>
</reference>
<keyword evidence="4" id="KW-1185">Reference proteome</keyword>